<dbReference type="InterPro" id="IPR036890">
    <property type="entry name" value="HATPase_C_sf"/>
</dbReference>
<keyword evidence="1" id="KW-0812">Transmembrane</keyword>
<reference evidence="4 5" key="1">
    <citation type="submission" date="2021-03" db="EMBL/GenBank/DDBJ databases">
        <title>Complete genome of Parasphingorhabdus_sp.JHSY0214.</title>
        <authorList>
            <person name="Yoo J.H."/>
            <person name="Bae J.W."/>
        </authorList>
    </citation>
    <scope>NUCLEOTIDE SEQUENCE [LARGE SCALE GENOMIC DNA]</scope>
    <source>
        <strain evidence="4 5">JHSY0214</strain>
    </source>
</reference>
<dbReference type="InterPro" id="IPR050640">
    <property type="entry name" value="Bact_2-comp_sensor_kinase"/>
</dbReference>
<dbReference type="InterPro" id="IPR010559">
    <property type="entry name" value="Sig_transdc_His_kin_internal"/>
</dbReference>
<gene>
    <name evidence="4" type="ORF">J4G78_06760</name>
</gene>
<keyword evidence="4" id="KW-0808">Transferase</keyword>
<evidence type="ECO:0000259" key="2">
    <source>
        <dbReference type="Pfam" id="PF02518"/>
    </source>
</evidence>
<dbReference type="Gene3D" id="3.30.565.10">
    <property type="entry name" value="Histidine kinase-like ATPase, C-terminal domain"/>
    <property type="match status" value="1"/>
</dbReference>
<feature type="transmembrane region" description="Helical" evidence="1">
    <location>
        <begin position="107"/>
        <end position="130"/>
    </location>
</feature>
<dbReference type="Pfam" id="PF06580">
    <property type="entry name" value="His_kinase"/>
    <property type="match status" value="1"/>
</dbReference>
<keyword evidence="1" id="KW-0472">Membrane</keyword>
<dbReference type="Proteomes" id="UP000663923">
    <property type="component" value="Chromosome"/>
</dbReference>
<dbReference type="EMBL" id="CP071794">
    <property type="protein sequence ID" value="QTD57236.1"/>
    <property type="molecule type" value="Genomic_DNA"/>
</dbReference>
<feature type="transmembrane region" description="Helical" evidence="1">
    <location>
        <begin position="62"/>
        <end position="87"/>
    </location>
</feature>
<sequence length="355" mass="39621">MKSIFGIWTAYFMVNALRAMLWGAPHHSHSLIAYLITAVISVTVTWALYRCLILVGDRTARAVLILTIPTIFLAIAIAYLTDLILAFPTPILAHISANHDLPLDMALSHFFDTAFVDYLILVGWGGLYLAMANSRKTQAALIHSRNLERVTRESEMRALRYQLNPHFVFNALNSVSSLIIDNKNSQAEHLVDGLADYMRSVLNDEDGDMITVEQEIAQQVRYLEIEQVRFPKRLSFNVHIDNDVRSWKIPALIIQPLVENAIKHGVARSCQPVSVTISARKDADRLKLVVTNDGGIEIGDAKTDGTGTGLSNIRERLAALYGPAAALLTHSENDEKMVATIIIPDEEQIFRDYCL</sequence>
<feature type="domain" description="Signal transduction histidine kinase internal region" evidence="3">
    <location>
        <begin position="155"/>
        <end position="234"/>
    </location>
</feature>
<keyword evidence="4" id="KW-0418">Kinase</keyword>
<protein>
    <submittedName>
        <fullName evidence="4">Histidine kinase</fullName>
    </submittedName>
</protein>
<dbReference type="GO" id="GO:0016301">
    <property type="term" value="F:kinase activity"/>
    <property type="evidence" value="ECO:0007669"/>
    <property type="project" value="UniProtKB-KW"/>
</dbReference>
<feature type="domain" description="Histidine kinase/HSP90-like ATPase" evidence="2">
    <location>
        <begin position="252"/>
        <end position="345"/>
    </location>
</feature>
<evidence type="ECO:0000256" key="1">
    <source>
        <dbReference type="SAM" id="Phobius"/>
    </source>
</evidence>
<dbReference type="Pfam" id="PF02518">
    <property type="entry name" value="HATPase_c"/>
    <property type="match status" value="1"/>
</dbReference>
<dbReference type="PANTHER" id="PTHR34220:SF7">
    <property type="entry name" value="SENSOR HISTIDINE KINASE YPDA"/>
    <property type="match status" value="1"/>
</dbReference>
<evidence type="ECO:0000313" key="5">
    <source>
        <dbReference type="Proteomes" id="UP000663923"/>
    </source>
</evidence>
<name>A0ABX7T821_9SPHN</name>
<dbReference type="RefSeq" id="WP_207989548.1">
    <property type="nucleotide sequence ID" value="NZ_CP071794.1"/>
</dbReference>
<accession>A0ABX7T821</accession>
<keyword evidence="5" id="KW-1185">Reference proteome</keyword>
<dbReference type="PANTHER" id="PTHR34220">
    <property type="entry name" value="SENSOR HISTIDINE KINASE YPDA"/>
    <property type="match status" value="1"/>
</dbReference>
<keyword evidence="1" id="KW-1133">Transmembrane helix</keyword>
<evidence type="ECO:0000313" key="4">
    <source>
        <dbReference type="EMBL" id="QTD57236.1"/>
    </source>
</evidence>
<feature type="transmembrane region" description="Helical" evidence="1">
    <location>
        <begin position="32"/>
        <end position="55"/>
    </location>
</feature>
<organism evidence="4 5">
    <name type="scientific">Parasphingorhabdus cellanae</name>
    <dbReference type="NCBI Taxonomy" id="2806553"/>
    <lineage>
        <taxon>Bacteria</taxon>
        <taxon>Pseudomonadati</taxon>
        <taxon>Pseudomonadota</taxon>
        <taxon>Alphaproteobacteria</taxon>
        <taxon>Sphingomonadales</taxon>
        <taxon>Sphingomonadaceae</taxon>
        <taxon>Parasphingorhabdus</taxon>
    </lineage>
</organism>
<dbReference type="SUPFAM" id="SSF55874">
    <property type="entry name" value="ATPase domain of HSP90 chaperone/DNA topoisomerase II/histidine kinase"/>
    <property type="match status" value="1"/>
</dbReference>
<dbReference type="InterPro" id="IPR003594">
    <property type="entry name" value="HATPase_dom"/>
</dbReference>
<proteinExistence type="predicted"/>
<evidence type="ECO:0000259" key="3">
    <source>
        <dbReference type="Pfam" id="PF06580"/>
    </source>
</evidence>